<evidence type="ECO:0000256" key="15">
    <source>
        <dbReference type="ARBA" id="ARBA00023303"/>
    </source>
</evidence>
<accession>A0A914VMB6</accession>
<dbReference type="AlphaFoldDB" id="A0A914VMB6"/>
<keyword evidence="10" id="KW-1015">Disulfide bond</keyword>
<keyword evidence="8 17" id="KW-0406">Ion transport</keyword>
<evidence type="ECO:0000256" key="6">
    <source>
        <dbReference type="ARBA" id="ARBA00022989"/>
    </source>
</evidence>
<dbReference type="PROSITE" id="PS00236">
    <property type="entry name" value="NEUROTR_ION_CHANNEL"/>
    <property type="match status" value="1"/>
</dbReference>
<comment type="subcellular location">
    <subcellularLocation>
        <location evidence="16">Postsynaptic cell membrane</location>
        <topology evidence="16">Multi-pass membrane protein</topology>
    </subcellularLocation>
</comment>
<dbReference type="Pfam" id="PF02931">
    <property type="entry name" value="Neur_chan_LBD"/>
    <property type="match status" value="1"/>
</dbReference>
<dbReference type="PRINTS" id="PR00254">
    <property type="entry name" value="NICOTINICR"/>
</dbReference>
<keyword evidence="13" id="KW-0628">Postsynaptic cell membrane</keyword>
<keyword evidence="20" id="KW-1185">Reference proteome</keyword>
<dbReference type="WBParaSite" id="PSAMB.scaffold2110size25336.g16437.t1">
    <property type="protein sequence ID" value="PSAMB.scaffold2110size25336.g16437.t1"/>
    <property type="gene ID" value="PSAMB.scaffold2110size25336.g16437"/>
</dbReference>
<dbReference type="Gene3D" id="2.70.170.10">
    <property type="entry name" value="Neurotransmitter-gated ion-channel ligand-binding domain"/>
    <property type="match status" value="1"/>
</dbReference>
<dbReference type="FunFam" id="1.20.58.390:FF:000035">
    <property type="entry name" value="Acetylcholine receptor subunit beta-like 1"/>
    <property type="match status" value="1"/>
</dbReference>
<dbReference type="PANTHER" id="PTHR18945">
    <property type="entry name" value="NEUROTRANSMITTER GATED ION CHANNEL"/>
    <property type="match status" value="1"/>
</dbReference>
<sequence>MVDVFRGYNSLIQPVQNINDTPIIVKFALQLVLLINVDEKDQVMQTNVWLTLKWHDFQMRWNPVNYGEIRQIRVSPDKVWLPDIVLFNNADGNYEVSFMSNVVINNQGEMLWVPPAIYKSSCIIDVEFFPFDEQTCHLIFGSWTYNENEIKLEFEQSEYVDLSEYSMSSIWDVIDAPASLVNKRSRIEYQVRIRRKTLFYTVVLIIPTVLMAFLSMAVFFLPADSGEKITLTISVLLSIVVFLLLVSKILPPTSSTIPLMAKYLLLTFVLNVITILVTVIIINVYFRGPTTHRMPRWVRRAFLDVMPKLLCMQRPKQAPRKYPGLNGTIAAALPGVGSAAAFTLDPRAHHPYCSGGDDSFGSNRWQPPAIELHHVESVRELDRDPATSAFYPLSPDAVRAIDAIEYITDHLKQDEEYKMYRDDWKYVAMIIDRLLLYVFFAITLGGTCGILFSAPYVFHSVDQRQELKRLIDLYKSGGEV</sequence>
<keyword evidence="5" id="KW-0732">Signal</keyword>
<evidence type="ECO:0000256" key="5">
    <source>
        <dbReference type="ARBA" id="ARBA00022729"/>
    </source>
</evidence>
<keyword evidence="6 17" id="KW-1133">Transmembrane helix</keyword>
<dbReference type="FunFam" id="1.20.58.390:FF:000038">
    <property type="entry name" value="Acetylcholine receptor subunit beta-like 1"/>
    <property type="match status" value="1"/>
</dbReference>
<dbReference type="InterPro" id="IPR036719">
    <property type="entry name" value="Neuro-gated_channel_TM_sf"/>
</dbReference>
<dbReference type="Pfam" id="PF02932">
    <property type="entry name" value="Neur_chan_memb"/>
    <property type="match status" value="1"/>
</dbReference>
<keyword evidence="4 17" id="KW-0812">Transmembrane</keyword>
<dbReference type="Proteomes" id="UP000887566">
    <property type="component" value="Unplaced"/>
</dbReference>
<name>A0A914VMB6_9BILA</name>
<evidence type="ECO:0000256" key="12">
    <source>
        <dbReference type="ARBA" id="ARBA00023180"/>
    </source>
</evidence>
<dbReference type="InterPro" id="IPR006201">
    <property type="entry name" value="Neur_channel"/>
</dbReference>
<dbReference type="InterPro" id="IPR018000">
    <property type="entry name" value="Neurotransmitter_ion_chnl_CS"/>
</dbReference>
<feature type="domain" description="Neurotransmitter-gated ion-channel ligand-binding" evidence="18">
    <location>
        <begin position="3"/>
        <end position="197"/>
    </location>
</feature>
<keyword evidence="3" id="KW-1003">Cell membrane</keyword>
<feature type="transmembrane region" description="Helical" evidence="17">
    <location>
        <begin position="263"/>
        <end position="286"/>
    </location>
</feature>
<proteinExistence type="inferred from homology"/>
<dbReference type="PRINTS" id="PR00252">
    <property type="entry name" value="NRIONCHANNEL"/>
</dbReference>
<dbReference type="CDD" id="cd19064">
    <property type="entry name" value="LGIC_TM_nAChR"/>
    <property type="match status" value="1"/>
</dbReference>
<evidence type="ECO:0000256" key="14">
    <source>
        <dbReference type="ARBA" id="ARBA00023286"/>
    </source>
</evidence>
<evidence type="ECO:0000313" key="20">
    <source>
        <dbReference type="Proteomes" id="UP000887566"/>
    </source>
</evidence>
<dbReference type="NCBIfam" id="TIGR00860">
    <property type="entry name" value="LIC"/>
    <property type="match status" value="1"/>
</dbReference>
<dbReference type="InterPro" id="IPR038050">
    <property type="entry name" value="Neuro_actylchol_rec"/>
</dbReference>
<dbReference type="Gene3D" id="1.20.58.390">
    <property type="entry name" value="Neurotransmitter-gated ion-channel transmembrane domain"/>
    <property type="match status" value="2"/>
</dbReference>
<dbReference type="InterPro" id="IPR006029">
    <property type="entry name" value="Neurotrans-gated_channel_TM"/>
</dbReference>
<dbReference type="GO" id="GO:0004888">
    <property type="term" value="F:transmembrane signaling receptor activity"/>
    <property type="evidence" value="ECO:0007669"/>
    <property type="project" value="InterPro"/>
</dbReference>
<dbReference type="GO" id="GO:0045211">
    <property type="term" value="C:postsynaptic membrane"/>
    <property type="evidence" value="ECO:0007669"/>
    <property type="project" value="UniProtKB-SubCell"/>
</dbReference>
<keyword evidence="7" id="KW-0770">Synapse</keyword>
<evidence type="ECO:0000256" key="16">
    <source>
        <dbReference type="ARBA" id="ARBA00034104"/>
    </source>
</evidence>
<comment type="similarity">
    <text evidence="1">Belongs to the ligand-gated ion channel (TC 1.A.9) family. Acetylcholine receptor (TC 1.A.9.1) subfamily.</text>
</comment>
<evidence type="ECO:0000256" key="11">
    <source>
        <dbReference type="ARBA" id="ARBA00023170"/>
    </source>
</evidence>
<dbReference type="InterPro" id="IPR002394">
    <property type="entry name" value="Nicotinic_acetylcholine_rcpt"/>
</dbReference>
<feature type="transmembrane region" description="Helical" evidence="17">
    <location>
        <begin position="229"/>
        <end position="251"/>
    </location>
</feature>
<evidence type="ECO:0000256" key="13">
    <source>
        <dbReference type="ARBA" id="ARBA00023257"/>
    </source>
</evidence>
<feature type="domain" description="Neurotransmitter-gated ion-channel transmembrane" evidence="19">
    <location>
        <begin position="204"/>
        <end position="450"/>
    </location>
</feature>
<evidence type="ECO:0000313" key="21">
    <source>
        <dbReference type="WBParaSite" id="PSAMB.scaffold2110size25336.g16437.t1"/>
    </source>
</evidence>
<dbReference type="GO" id="GO:0022848">
    <property type="term" value="F:acetylcholine-gated monoatomic cation-selective channel activity"/>
    <property type="evidence" value="ECO:0007669"/>
    <property type="project" value="InterPro"/>
</dbReference>
<keyword evidence="12" id="KW-0325">Glycoprotein</keyword>
<feature type="transmembrane region" description="Helical" evidence="17">
    <location>
        <begin position="434"/>
        <end position="458"/>
    </location>
</feature>
<evidence type="ECO:0000256" key="4">
    <source>
        <dbReference type="ARBA" id="ARBA00022692"/>
    </source>
</evidence>
<evidence type="ECO:0000256" key="10">
    <source>
        <dbReference type="ARBA" id="ARBA00023157"/>
    </source>
</evidence>
<evidence type="ECO:0000256" key="8">
    <source>
        <dbReference type="ARBA" id="ARBA00023065"/>
    </source>
</evidence>
<evidence type="ECO:0000259" key="18">
    <source>
        <dbReference type="Pfam" id="PF02931"/>
    </source>
</evidence>
<evidence type="ECO:0000259" key="19">
    <source>
        <dbReference type="Pfam" id="PF02932"/>
    </source>
</evidence>
<evidence type="ECO:0000256" key="3">
    <source>
        <dbReference type="ARBA" id="ARBA00022475"/>
    </source>
</evidence>
<feature type="transmembrane region" description="Helical" evidence="17">
    <location>
        <begin position="198"/>
        <end position="222"/>
    </location>
</feature>
<keyword evidence="14" id="KW-1071">Ligand-gated ion channel</keyword>
<keyword evidence="2 17" id="KW-0813">Transport</keyword>
<evidence type="ECO:0000256" key="1">
    <source>
        <dbReference type="ARBA" id="ARBA00009237"/>
    </source>
</evidence>
<evidence type="ECO:0000256" key="9">
    <source>
        <dbReference type="ARBA" id="ARBA00023136"/>
    </source>
</evidence>
<dbReference type="FunFam" id="2.70.170.10:FF:000016">
    <property type="entry name" value="Nicotinic acetylcholine receptor subunit"/>
    <property type="match status" value="1"/>
</dbReference>
<keyword evidence="9 17" id="KW-0472">Membrane</keyword>
<keyword evidence="15 17" id="KW-0407">Ion channel</keyword>
<dbReference type="InterPro" id="IPR006202">
    <property type="entry name" value="Neur_chan_lig-bd"/>
</dbReference>
<protein>
    <submittedName>
        <fullName evidence="21">Nicotinic acetylcholine receptor beta 1 subunit</fullName>
    </submittedName>
</protein>
<evidence type="ECO:0000256" key="17">
    <source>
        <dbReference type="RuleBase" id="RU000687"/>
    </source>
</evidence>
<dbReference type="SUPFAM" id="SSF63712">
    <property type="entry name" value="Nicotinic receptor ligand binding domain-like"/>
    <property type="match status" value="1"/>
</dbReference>
<keyword evidence="11" id="KW-0675">Receptor</keyword>
<dbReference type="SUPFAM" id="SSF90112">
    <property type="entry name" value="Neurotransmitter-gated ion-channel transmembrane pore"/>
    <property type="match status" value="1"/>
</dbReference>
<evidence type="ECO:0000256" key="7">
    <source>
        <dbReference type="ARBA" id="ARBA00023018"/>
    </source>
</evidence>
<dbReference type="InterPro" id="IPR036734">
    <property type="entry name" value="Neur_chan_lig-bd_sf"/>
</dbReference>
<reference evidence="21" key="1">
    <citation type="submission" date="2022-11" db="UniProtKB">
        <authorList>
            <consortium name="WormBaseParasite"/>
        </authorList>
    </citation>
    <scope>IDENTIFICATION</scope>
</reference>
<organism evidence="20 21">
    <name type="scientific">Plectus sambesii</name>
    <dbReference type="NCBI Taxonomy" id="2011161"/>
    <lineage>
        <taxon>Eukaryota</taxon>
        <taxon>Metazoa</taxon>
        <taxon>Ecdysozoa</taxon>
        <taxon>Nematoda</taxon>
        <taxon>Chromadorea</taxon>
        <taxon>Plectida</taxon>
        <taxon>Plectina</taxon>
        <taxon>Plectoidea</taxon>
        <taxon>Plectidae</taxon>
        <taxon>Plectus</taxon>
    </lineage>
</organism>
<evidence type="ECO:0000256" key="2">
    <source>
        <dbReference type="ARBA" id="ARBA00022448"/>
    </source>
</evidence>